<dbReference type="Gene3D" id="3.40.50.10950">
    <property type="match status" value="1"/>
</dbReference>
<evidence type="ECO:0000256" key="4">
    <source>
        <dbReference type="ARBA" id="ARBA00023315"/>
    </source>
</evidence>
<dbReference type="PANTHER" id="PTHR43356:SF3">
    <property type="entry name" value="PHOSPHATE ACETYLTRANSFERASE"/>
    <property type="match status" value="1"/>
</dbReference>
<protein>
    <recommendedName>
        <fullName evidence="5">Phosphate acetyl/butaryl transferase domain-containing protein</fullName>
    </recommendedName>
</protein>
<comment type="caution">
    <text evidence="6">The sequence shown here is derived from an EMBL/GenBank/DDBJ whole genome shotgun (WGS) entry which is preliminary data.</text>
</comment>
<dbReference type="InterPro" id="IPR050500">
    <property type="entry name" value="Phos_Acetyltrans/Butyryltrans"/>
</dbReference>
<dbReference type="EMBL" id="JAKJSC010000001">
    <property type="protein sequence ID" value="MDE5416632.1"/>
    <property type="molecule type" value="Genomic_DNA"/>
</dbReference>
<keyword evidence="7" id="KW-1185">Reference proteome</keyword>
<reference evidence="6 7" key="1">
    <citation type="submission" date="2022-01" db="EMBL/GenBank/DDBJ databases">
        <title>Labilibaculum sp. nov, a marine bacterium isolated from Antarctica.</title>
        <authorList>
            <person name="Dai W."/>
        </authorList>
    </citation>
    <scope>NUCLEOTIDE SEQUENCE [LARGE SCALE GENOMIC DNA]</scope>
    <source>
        <strain evidence="6 7">DW002</strain>
    </source>
</reference>
<dbReference type="InterPro" id="IPR042112">
    <property type="entry name" value="P_AcTrfase_dom2"/>
</dbReference>
<keyword evidence="3" id="KW-0808">Transferase</keyword>
<feature type="domain" description="Phosphate acetyl/butaryl transferase" evidence="5">
    <location>
        <begin position="9"/>
        <end position="329"/>
    </location>
</feature>
<comment type="similarity">
    <text evidence="2">Belongs to the phosphate acetyltransferase and butyryltransferase family.</text>
</comment>
<keyword evidence="4" id="KW-0012">Acyltransferase</keyword>
<gene>
    <name evidence="6" type="ORF">L3049_01335</name>
</gene>
<evidence type="ECO:0000313" key="7">
    <source>
        <dbReference type="Proteomes" id="UP001528920"/>
    </source>
</evidence>
<dbReference type="InterPro" id="IPR012147">
    <property type="entry name" value="P_Ac_Bu_trans"/>
</dbReference>
<name>A0ABT5VMG6_9BACT</name>
<dbReference type="PANTHER" id="PTHR43356">
    <property type="entry name" value="PHOSPHATE ACETYLTRANSFERASE"/>
    <property type="match status" value="1"/>
</dbReference>
<dbReference type="Pfam" id="PF01515">
    <property type="entry name" value="PTA_PTB"/>
    <property type="match status" value="1"/>
</dbReference>
<dbReference type="Proteomes" id="UP001528920">
    <property type="component" value="Unassembled WGS sequence"/>
</dbReference>
<accession>A0ABT5VMG6</accession>
<evidence type="ECO:0000313" key="6">
    <source>
        <dbReference type="EMBL" id="MDE5416632.1"/>
    </source>
</evidence>
<dbReference type="InterPro" id="IPR002505">
    <property type="entry name" value="PTA_PTB"/>
</dbReference>
<dbReference type="InterPro" id="IPR042113">
    <property type="entry name" value="P_AcTrfase_dom1"/>
</dbReference>
<proteinExistence type="inferred from homology"/>
<dbReference type="SUPFAM" id="SSF53659">
    <property type="entry name" value="Isocitrate/Isopropylmalate dehydrogenase-like"/>
    <property type="match status" value="1"/>
</dbReference>
<dbReference type="Gene3D" id="3.40.50.10750">
    <property type="entry name" value="Isocitrate/Isopropylmalate dehydrogenase-like"/>
    <property type="match status" value="1"/>
</dbReference>
<sequence length="334" mass="36974">MRLGTENELLRTIFNKAKKAPKRVVFPEANNFNILKAAQIALHEGIAKPILLGNTENIQRLVAENELDLEGAEIIDIRSEAERERRTRYADILCTKLGRKGLVHKEAVEKMFDRNYFAATMVEAGDADAFISGYATRYFETLNIAEKVIGKEEGMETLVGMNIVMTKKGPLFFADTTVNSEPTEESLINTTLSAARALKSFNMEPVMAMVSYSNFGSVRKGSPVKVNKAITKLHEEHPELSVDGEMQLNFALDKNLRDKTFAFNKLKGKDVNTLIFPNLSSGNIAYKLMQDLGDSENIGPIILGTAKPFHVVPMGCTVRELINMTAIAVVDAQG</sequence>
<evidence type="ECO:0000256" key="2">
    <source>
        <dbReference type="ARBA" id="ARBA00005656"/>
    </source>
</evidence>
<evidence type="ECO:0000256" key="1">
    <source>
        <dbReference type="ARBA" id="ARBA00000705"/>
    </source>
</evidence>
<evidence type="ECO:0000256" key="3">
    <source>
        <dbReference type="ARBA" id="ARBA00022679"/>
    </source>
</evidence>
<comment type="catalytic activity">
    <reaction evidence="1">
        <text>acetyl-CoA + phosphate = acetyl phosphate + CoA</text>
        <dbReference type="Rhea" id="RHEA:19521"/>
        <dbReference type="ChEBI" id="CHEBI:22191"/>
        <dbReference type="ChEBI" id="CHEBI:43474"/>
        <dbReference type="ChEBI" id="CHEBI:57287"/>
        <dbReference type="ChEBI" id="CHEBI:57288"/>
        <dbReference type="EC" id="2.3.1.8"/>
    </reaction>
</comment>
<dbReference type="PIRSF" id="PIRSF000428">
    <property type="entry name" value="P_Ac_trans"/>
    <property type="match status" value="1"/>
</dbReference>
<evidence type="ECO:0000259" key="5">
    <source>
        <dbReference type="Pfam" id="PF01515"/>
    </source>
</evidence>
<organism evidence="6 7">
    <name type="scientific">Paralabilibaculum antarcticum</name>
    <dbReference type="NCBI Taxonomy" id="2912572"/>
    <lineage>
        <taxon>Bacteria</taxon>
        <taxon>Pseudomonadati</taxon>
        <taxon>Bacteroidota</taxon>
        <taxon>Bacteroidia</taxon>
        <taxon>Marinilabiliales</taxon>
        <taxon>Marinifilaceae</taxon>
        <taxon>Paralabilibaculum</taxon>
    </lineage>
</organism>